<organism evidence="1 2">
    <name type="scientific">Mucuna pruriens</name>
    <name type="common">Velvet bean</name>
    <name type="synonym">Dolichos pruriens</name>
    <dbReference type="NCBI Taxonomy" id="157652"/>
    <lineage>
        <taxon>Eukaryota</taxon>
        <taxon>Viridiplantae</taxon>
        <taxon>Streptophyta</taxon>
        <taxon>Embryophyta</taxon>
        <taxon>Tracheophyta</taxon>
        <taxon>Spermatophyta</taxon>
        <taxon>Magnoliopsida</taxon>
        <taxon>eudicotyledons</taxon>
        <taxon>Gunneridae</taxon>
        <taxon>Pentapetalae</taxon>
        <taxon>rosids</taxon>
        <taxon>fabids</taxon>
        <taxon>Fabales</taxon>
        <taxon>Fabaceae</taxon>
        <taxon>Papilionoideae</taxon>
        <taxon>50 kb inversion clade</taxon>
        <taxon>NPAAA clade</taxon>
        <taxon>indigoferoid/millettioid clade</taxon>
        <taxon>Phaseoleae</taxon>
        <taxon>Mucuna</taxon>
    </lineage>
</organism>
<name>A0A371EKH6_MUCPR</name>
<gene>
    <name evidence="1" type="ORF">CR513_54661</name>
</gene>
<dbReference type="AlphaFoldDB" id="A0A371EKH6"/>
<feature type="non-terminal residue" evidence="1">
    <location>
        <position position="61"/>
    </location>
</feature>
<reference evidence="1" key="1">
    <citation type="submission" date="2018-05" db="EMBL/GenBank/DDBJ databases">
        <title>Draft genome of Mucuna pruriens seed.</title>
        <authorList>
            <person name="Nnadi N.E."/>
            <person name="Vos R."/>
            <person name="Hasami M.H."/>
            <person name="Devisetty U.K."/>
            <person name="Aguiy J.C."/>
        </authorList>
    </citation>
    <scope>NUCLEOTIDE SEQUENCE [LARGE SCALE GENOMIC DNA]</scope>
    <source>
        <strain evidence="1">JCA_2017</strain>
    </source>
</reference>
<accession>A0A371EKH6</accession>
<evidence type="ECO:0000313" key="1">
    <source>
        <dbReference type="EMBL" id="RDX66562.1"/>
    </source>
</evidence>
<protein>
    <submittedName>
        <fullName evidence="1">Uncharacterized protein</fullName>
    </submittedName>
</protein>
<dbReference type="EMBL" id="QJKJ01013387">
    <property type="protein sequence ID" value="RDX66562.1"/>
    <property type="molecule type" value="Genomic_DNA"/>
</dbReference>
<dbReference type="Proteomes" id="UP000257109">
    <property type="component" value="Unassembled WGS sequence"/>
</dbReference>
<keyword evidence="2" id="KW-1185">Reference proteome</keyword>
<proteinExistence type="predicted"/>
<comment type="caution">
    <text evidence="1">The sequence shown here is derived from an EMBL/GenBank/DDBJ whole genome shotgun (WGS) entry which is preliminary data.</text>
</comment>
<evidence type="ECO:0000313" key="2">
    <source>
        <dbReference type="Proteomes" id="UP000257109"/>
    </source>
</evidence>
<sequence>MKKFSNISTATLLLYPLPQKIYNSTKNKRIRSNGPDDICSLWSPQKHGLGTCDHVDHGRGS</sequence>